<evidence type="ECO:0000256" key="3">
    <source>
        <dbReference type="ARBA" id="ARBA00023163"/>
    </source>
</evidence>
<dbReference type="Proteomes" id="UP000501849">
    <property type="component" value="Chromosome"/>
</dbReference>
<dbReference type="InterPro" id="IPR001647">
    <property type="entry name" value="HTH_TetR"/>
</dbReference>
<reference evidence="6 7" key="1">
    <citation type="submission" date="2019-04" db="EMBL/GenBank/DDBJ databases">
        <title>Draft, Whole-Genome Sequence of the Anthracene-degrading Mycobacterium frederiksbergense LB501T, Isolated from a Polycyclic Aromatic Hydrocarbon (PAH)-Contaminated Soil.</title>
        <authorList>
            <person name="Augelletti F."/>
        </authorList>
    </citation>
    <scope>NUCLEOTIDE SEQUENCE [LARGE SCALE GENOMIC DNA]</scope>
    <source>
        <strain evidence="6 7">LB 501T</strain>
    </source>
</reference>
<evidence type="ECO:0000313" key="7">
    <source>
        <dbReference type="Proteomes" id="UP000501849"/>
    </source>
</evidence>
<dbReference type="RefSeq" id="WP_168143014.1">
    <property type="nucleotide sequence ID" value="NZ_CP038799.1"/>
</dbReference>
<keyword evidence="3" id="KW-0804">Transcription</keyword>
<dbReference type="Pfam" id="PF00440">
    <property type="entry name" value="TetR_N"/>
    <property type="match status" value="1"/>
</dbReference>
<evidence type="ECO:0000256" key="1">
    <source>
        <dbReference type="ARBA" id="ARBA00023015"/>
    </source>
</evidence>
<proteinExistence type="predicted"/>
<gene>
    <name evidence="6" type="ORF">EXE63_17640</name>
</gene>
<protein>
    <submittedName>
        <fullName evidence="6">TetR/AcrR family transcriptional regulator</fullName>
    </submittedName>
</protein>
<dbReference type="PRINTS" id="PR00455">
    <property type="entry name" value="HTHTETR"/>
</dbReference>
<keyword evidence="1" id="KW-0805">Transcription regulation</keyword>
<evidence type="ECO:0000256" key="2">
    <source>
        <dbReference type="ARBA" id="ARBA00023125"/>
    </source>
</evidence>
<dbReference type="EMBL" id="CP038799">
    <property type="protein sequence ID" value="QIV82498.1"/>
    <property type="molecule type" value="Genomic_DNA"/>
</dbReference>
<dbReference type="KEGG" id="mfre:EXE63_17640"/>
<organism evidence="6 7">
    <name type="scientific">Mycolicibacterium frederiksbergense</name>
    <dbReference type="NCBI Taxonomy" id="117567"/>
    <lineage>
        <taxon>Bacteria</taxon>
        <taxon>Bacillati</taxon>
        <taxon>Actinomycetota</taxon>
        <taxon>Actinomycetes</taxon>
        <taxon>Mycobacteriales</taxon>
        <taxon>Mycobacteriaceae</taxon>
        <taxon>Mycolicibacterium</taxon>
    </lineage>
</organism>
<evidence type="ECO:0000313" key="6">
    <source>
        <dbReference type="EMBL" id="QIV82498.1"/>
    </source>
</evidence>
<dbReference type="PROSITE" id="PS50977">
    <property type="entry name" value="HTH_TETR_2"/>
    <property type="match status" value="1"/>
</dbReference>
<feature type="domain" description="HTH tetR-type" evidence="5">
    <location>
        <begin position="11"/>
        <end position="71"/>
    </location>
</feature>
<evidence type="ECO:0000256" key="4">
    <source>
        <dbReference type="PROSITE-ProRule" id="PRU00335"/>
    </source>
</evidence>
<accession>A0A6H0S578</accession>
<dbReference type="AlphaFoldDB" id="A0A6H0S578"/>
<dbReference type="PANTHER" id="PTHR30055:SF234">
    <property type="entry name" value="HTH-TYPE TRANSCRIPTIONAL REGULATOR BETI"/>
    <property type="match status" value="1"/>
</dbReference>
<name>A0A6H0S578_9MYCO</name>
<keyword evidence="7" id="KW-1185">Reference proteome</keyword>
<dbReference type="PANTHER" id="PTHR30055">
    <property type="entry name" value="HTH-TYPE TRANSCRIPTIONAL REGULATOR RUTR"/>
    <property type="match status" value="1"/>
</dbReference>
<dbReference type="InterPro" id="IPR050109">
    <property type="entry name" value="HTH-type_TetR-like_transc_reg"/>
</dbReference>
<dbReference type="Gene3D" id="1.10.357.10">
    <property type="entry name" value="Tetracycline Repressor, domain 2"/>
    <property type="match status" value="1"/>
</dbReference>
<keyword evidence="2 4" id="KW-0238">DNA-binding</keyword>
<dbReference type="GO" id="GO:0000976">
    <property type="term" value="F:transcription cis-regulatory region binding"/>
    <property type="evidence" value="ECO:0007669"/>
    <property type="project" value="TreeGrafter"/>
</dbReference>
<evidence type="ECO:0000259" key="5">
    <source>
        <dbReference type="PROSITE" id="PS50977"/>
    </source>
</evidence>
<dbReference type="InterPro" id="IPR009057">
    <property type="entry name" value="Homeodomain-like_sf"/>
</dbReference>
<sequence>MPKNRRPQASQEKRAEIVTAARALFVDAGYDATPMGRLAAAAGVAANTIYWYFEDKDAVLIAVLDEVMTDAWAQYQSVAAEPIPVRLLWVVQQLQQMSRLVSTVHARAERSPSVTLWHNNFHLLTSSLFRYELEAAGAAPDSLDAEVMIGVFTIEGLLMHPLGEDQQRAICNVLASRWIPQPPP</sequence>
<feature type="DNA-binding region" description="H-T-H motif" evidence="4">
    <location>
        <begin position="34"/>
        <end position="53"/>
    </location>
</feature>
<dbReference type="GO" id="GO:0003700">
    <property type="term" value="F:DNA-binding transcription factor activity"/>
    <property type="evidence" value="ECO:0007669"/>
    <property type="project" value="TreeGrafter"/>
</dbReference>
<dbReference type="SUPFAM" id="SSF46689">
    <property type="entry name" value="Homeodomain-like"/>
    <property type="match status" value="1"/>
</dbReference>